<sequence length="151" mass="16173">MSYSSGYGRGQDDAGGSSTSMKVDSSCVGKIIGRGGTKIRELEQTCRARIKISRDADEDGMKCVEICGSDSEIEKAKRMIEECLAEGRGGSRIRDMEADSGCRIKVSRDGDSRGRSSVELSGSKGAITEAKRLIQEAGVEIVNGDDRGRGW</sequence>
<evidence type="ECO:0000259" key="4">
    <source>
        <dbReference type="SMART" id="SM00322"/>
    </source>
</evidence>
<keyword evidence="1" id="KW-0677">Repeat</keyword>
<reference evidence="5" key="1">
    <citation type="submission" date="2021-04" db="EMBL/GenBank/DDBJ databases">
        <authorList>
            <consortium name="Molecular Ecology Group"/>
        </authorList>
    </citation>
    <scope>NUCLEOTIDE SEQUENCE</scope>
</reference>
<dbReference type="SUPFAM" id="SSF54791">
    <property type="entry name" value="Eukaryotic type KH-domain (KH-domain type I)"/>
    <property type="match status" value="2"/>
</dbReference>
<name>A0A8S3ZRW5_9EUPU</name>
<evidence type="ECO:0000313" key="6">
    <source>
        <dbReference type="Proteomes" id="UP000678393"/>
    </source>
</evidence>
<evidence type="ECO:0000256" key="2">
    <source>
        <dbReference type="PROSITE-ProRule" id="PRU00117"/>
    </source>
</evidence>
<dbReference type="PANTHER" id="PTHR10288">
    <property type="entry name" value="KH DOMAIN CONTAINING RNA BINDING PROTEIN"/>
    <property type="match status" value="1"/>
</dbReference>
<protein>
    <recommendedName>
        <fullName evidence="4">K Homology domain-containing protein</fullName>
    </recommendedName>
</protein>
<dbReference type="OrthoDB" id="6161866at2759"/>
<dbReference type="InterPro" id="IPR004088">
    <property type="entry name" value="KH_dom_type_1"/>
</dbReference>
<keyword evidence="2" id="KW-0694">RNA-binding</keyword>
<dbReference type="SMART" id="SM00322">
    <property type="entry name" value="KH"/>
    <property type="match status" value="2"/>
</dbReference>
<proteinExistence type="predicted"/>
<dbReference type="Gene3D" id="3.30.1370.10">
    <property type="entry name" value="K Homology domain, type 1"/>
    <property type="match status" value="2"/>
</dbReference>
<evidence type="ECO:0000256" key="1">
    <source>
        <dbReference type="ARBA" id="ARBA00022737"/>
    </source>
</evidence>
<dbReference type="AlphaFoldDB" id="A0A8S3ZRW5"/>
<feature type="domain" description="K Homology" evidence="4">
    <location>
        <begin position="87"/>
        <end position="139"/>
    </location>
</feature>
<dbReference type="InterPro" id="IPR036612">
    <property type="entry name" value="KH_dom_type_1_sf"/>
</dbReference>
<feature type="region of interest" description="Disordered" evidence="3">
    <location>
        <begin position="1"/>
        <end position="23"/>
    </location>
</feature>
<organism evidence="5 6">
    <name type="scientific">Candidula unifasciata</name>
    <dbReference type="NCBI Taxonomy" id="100452"/>
    <lineage>
        <taxon>Eukaryota</taxon>
        <taxon>Metazoa</taxon>
        <taxon>Spiralia</taxon>
        <taxon>Lophotrochozoa</taxon>
        <taxon>Mollusca</taxon>
        <taxon>Gastropoda</taxon>
        <taxon>Heterobranchia</taxon>
        <taxon>Euthyneura</taxon>
        <taxon>Panpulmonata</taxon>
        <taxon>Eupulmonata</taxon>
        <taxon>Stylommatophora</taxon>
        <taxon>Helicina</taxon>
        <taxon>Helicoidea</taxon>
        <taxon>Geomitridae</taxon>
        <taxon>Candidula</taxon>
    </lineage>
</organism>
<accession>A0A8S3ZRW5</accession>
<dbReference type="PROSITE" id="PS50084">
    <property type="entry name" value="KH_TYPE_1"/>
    <property type="match status" value="2"/>
</dbReference>
<evidence type="ECO:0000313" key="5">
    <source>
        <dbReference type="EMBL" id="CAG5132169.1"/>
    </source>
</evidence>
<comment type="caution">
    <text evidence="5">The sequence shown here is derived from an EMBL/GenBank/DDBJ whole genome shotgun (WGS) entry which is preliminary data.</text>
</comment>
<dbReference type="GO" id="GO:0003723">
    <property type="term" value="F:RNA binding"/>
    <property type="evidence" value="ECO:0007669"/>
    <property type="project" value="UniProtKB-UniRule"/>
</dbReference>
<evidence type="ECO:0000256" key="3">
    <source>
        <dbReference type="SAM" id="MobiDB-lite"/>
    </source>
</evidence>
<dbReference type="Pfam" id="PF00013">
    <property type="entry name" value="KH_1"/>
    <property type="match status" value="2"/>
</dbReference>
<dbReference type="InterPro" id="IPR004087">
    <property type="entry name" value="KH_dom"/>
</dbReference>
<dbReference type="CDD" id="cd00105">
    <property type="entry name" value="KH-I"/>
    <property type="match status" value="1"/>
</dbReference>
<dbReference type="Proteomes" id="UP000678393">
    <property type="component" value="Unassembled WGS sequence"/>
</dbReference>
<dbReference type="EMBL" id="CAJHNH020005124">
    <property type="protein sequence ID" value="CAG5132169.1"/>
    <property type="molecule type" value="Genomic_DNA"/>
</dbReference>
<keyword evidence="6" id="KW-1185">Reference proteome</keyword>
<gene>
    <name evidence="5" type="ORF">CUNI_LOCUS17727</name>
</gene>
<feature type="domain" description="K Homology" evidence="4">
    <location>
        <begin position="15"/>
        <end position="85"/>
    </location>
</feature>